<evidence type="ECO:0000313" key="1">
    <source>
        <dbReference type="EMBL" id="CBX28419.1"/>
    </source>
</evidence>
<accession>E1YCX5</accession>
<dbReference type="AlphaFoldDB" id="E1YCX5"/>
<gene>
    <name evidence="1" type="ORF">N47_G37430</name>
</gene>
<evidence type="ECO:0008006" key="2">
    <source>
        <dbReference type="Google" id="ProtNLM"/>
    </source>
</evidence>
<name>E1YCX5_9BACT</name>
<sequence>MKSKVKETLDKILERFESGDIPQAIAYSMFPIPNLPCSSWSLLNRTLVFISGSMDARGIRQWNSANRYVKKGTKAIYILVPFIRSIEDDLGEKNYKLLGFGVSPVFRAEDTDGEALEYENIELPDLPLMDRAYEWGISIKAVPGNYKYYGYYSAGRKEIALATSQECVFFHELAHAGHHIVLGSLKHGQDPLQEIVAELSASALALMVGKTIEDTIGNSYRYIHKYAEQLKMGAHSACLKVLSDTEKVLNLIIHNNLNGEESTSQKVA</sequence>
<organism evidence="1">
    <name type="scientific">uncultured Desulfobacterium sp</name>
    <dbReference type="NCBI Taxonomy" id="201089"/>
    <lineage>
        <taxon>Bacteria</taxon>
        <taxon>Pseudomonadati</taxon>
        <taxon>Thermodesulfobacteriota</taxon>
        <taxon>Desulfobacteria</taxon>
        <taxon>Desulfobacterales</taxon>
        <taxon>Desulfobacteriaceae</taxon>
        <taxon>Desulfobacterium</taxon>
        <taxon>environmental samples</taxon>
    </lineage>
</organism>
<dbReference type="EMBL" id="FR695868">
    <property type="protein sequence ID" value="CBX28419.1"/>
    <property type="molecule type" value="Genomic_DNA"/>
</dbReference>
<reference evidence="1" key="1">
    <citation type="journal article" date="2011" name="Environ. Microbiol.">
        <title>Genomic insights into the metabolic potential of the polycyclic aromatic hydrocarbon degrading sulfate-reducing Deltaproteobacterium N47.</title>
        <authorList>
            <person name="Bergmann F."/>
            <person name="Selesi D."/>
            <person name="Weinmaier T."/>
            <person name="Tischler P."/>
            <person name="Rattei T."/>
            <person name="Meckenstock R.U."/>
        </authorList>
    </citation>
    <scope>NUCLEOTIDE SEQUENCE</scope>
</reference>
<protein>
    <recommendedName>
        <fullName evidence="2">Antirestriction protein</fullName>
    </recommendedName>
</protein>
<proteinExistence type="predicted"/>